<proteinExistence type="predicted"/>
<protein>
    <submittedName>
        <fullName evidence="1">DHS-like NAD/FAD-binding domain-containing protein</fullName>
    </submittedName>
</protein>
<organism evidence="1 2">
    <name type="scientific">Lipomyces orientalis</name>
    <dbReference type="NCBI Taxonomy" id="1233043"/>
    <lineage>
        <taxon>Eukaryota</taxon>
        <taxon>Fungi</taxon>
        <taxon>Dikarya</taxon>
        <taxon>Ascomycota</taxon>
        <taxon>Saccharomycotina</taxon>
        <taxon>Lipomycetes</taxon>
        <taxon>Lipomycetales</taxon>
        <taxon>Lipomycetaceae</taxon>
        <taxon>Lipomyces</taxon>
    </lineage>
</organism>
<gene>
    <name evidence="1" type="ORF">V1517DRAFT_252427</name>
</gene>
<dbReference type="Proteomes" id="UP001489719">
    <property type="component" value="Unassembled WGS sequence"/>
</dbReference>
<evidence type="ECO:0000313" key="1">
    <source>
        <dbReference type="EMBL" id="KAK9326213.1"/>
    </source>
</evidence>
<name>A0ACC3U141_9ASCO</name>
<keyword evidence="2" id="KW-1185">Reference proteome</keyword>
<sequence length="338" mass="36819">MTVDYPPQPSQSALPYRLDDPVLHTRSTQPETMTASVAASLASFHAYLRSSKRILALVGAGLSASSGLPTFRGTGGLWRNHDAMELATPEAFSNDPSLVWQFYSARRAAALCAMPNKAHYALAELAKCMPEFLTLTQNVDGLSTRANHPPDQLLHLHGSLFSLKCTSFYCDFQEDNNFTHPLTPALAIASEVSAPYRHIQQADLPHCPKCNTGLLRPGVVWFGEPLPWRVVQAADDFISSGKVDLILVIGTSGTVYPAAGYVDRVRMQGGKVAVFNIDIDESDSEDELSEVESTGSYANRTTWTFEGDAAEWVPIALEPIVGHVELPQDSSGERSSLR</sequence>
<dbReference type="EMBL" id="MU970035">
    <property type="protein sequence ID" value="KAK9326213.1"/>
    <property type="molecule type" value="Genomic_DNA"/>
</dbReference>
<evidence type="ECO:0000313" key="2">
    <source>
        <dbReference type="Proteomes" id="UP001489719"/>
    </source>
</evidence>
<comment type="caution">
    <text evidence="1">The sequence shown here is derived from an EMBL/GenBank/DDBJ whole genome shotgun (WGS) entry which is preliminary data.</text>
</comment>
<reference evidence="2" key="1">
    <citation type="journal article" date="2024" name="Front. Bioeng. Biotechnol.">
        <title>Genome-scale model development and genomic sequencing of the oleaginous clade Lipomyces.</title>
        <authorList>
            <person name="Czajka J.J."/>
            <person name="Han Y."/>
            <person name="Kim J."/>
            <person name="Mondo S.J."/>
            <person name="Hofstad B.A."/>
            <person name="Robles A."/>
            <person name="Haridas S."/>
            <person name="Riley R."/>
            <person name="LaButti K."/>
            <person name="Pangilinan J."/>
            <person name="Andreopoulos W."/>
            <person name="Lipzen A."/>
            <person name="Yan J."/>
            <person name="Wang M."/>
            <person name="Ng V."/>
            <person name="Grigoriev I.V."/>
            <person name="Spatafora J.W."/>
            <person name="Magnuson J.K."/>
            <person name="Baker S.E."/>
            <person name="Pomraning K.R."/>
        </authorList>
    </citation>
    <scope>NUCLEOTIDE SEQUENCE [LARGE SCALE GENOMIC DNA]</scope>
    <source>
        <strain evidence="2">CBS 10300</strain>
    </source>
</reference>
<accession>A0ACC3U141</accession>